<keyword evidence="1" id="KW-0732">Signal</keyword>
<dbReference type="SUPFAM" id="SSF57302">
    <property type="entry name" value="Snake toxin-like"/>
    <property type="match status" value="1"/>
</dbReference>
<name>A0A8C2X699_CYCLU</name>
<protein>
    <submittedName>
        <fullName evidence="2">Uncharacterized protein</fullName>
    </submittedName>
</protein>
<organism evidence="2 3">
    <name type="scientific">Cyclopterus lumpus</name>
    <name type="common">Lumpsucker</name>
    <dbReference type="NCBI Taxonomy" id="8103"/>
    <lineage>
        <taxon>Eukaryota</taxon>
        <taxon>Metazoa</taxon>
        <taxon>Chordata</taxon>
        <taxon>Craniata</taxon>
        <taxon>Vertebrata</taxon>
        <taxon>Euteleostomi</taxon>
        <taxon>Actinopterygii</taxon>
        <taxon>Neopterygii</taxon>
        <taxon>Teleostei</taxon>
        <taxon>Neoteleostei</taxon>
        <taxon>Acanthomorphata</taxon>
        <taxon>Eupercaria</taxon>
        <taxon>Perciformes</taxon>
        <taxon>Cottioidei</taxon>
        <taxon>Cottales</taxon>
        <taxon>Cyclopteridae</taxon>
        <taxon>Cyclopterus</taxon>
    </lineage>
</organism>
<sequence>MKTVILALLVLVVVSQGEALRCNCGGTSRRCSGPVETCSGFNPVCARISLHAGSHFSYFKSCMKELDCRMLINSSVGSGSCCSTDLCN</sequence>
<dbReference type="GeneTree" id="ENSGT01140000285650"/>
<evidence type="ECO:0000313" key="3">
    <source>
        <dbReference type="Proteomes" id="UP000694565"/>
    </source>
</evidence>
<proteinExistence type="predicted"/>
<evidence type="ECO:0000313" key="2">
    <source>
        <dbReference type="Ensembl" id="ENSCLMP00005013572.1"/>
    </source>
</evidence>
<dbReference type="Ensembl" id="ENSCLMT00005014511.1">
    <property type="protein sequence ID" value="ENSCLMP00005013572.1"/>
    <property type="gene ID" value="ENSCLMG00005007205.1"/>
</dbReference>
<reference evidence="2" key="1">
    <citation type="submission" date="2025-08" db="UniProtKB">
        <authorList>
            <consortium name="Ensembl"/>
        </authorList>
    </citation>
    <scope>IDENTIFICATION</scope>
</reference>
<evidence type="ECO:0000256" key="1">
    <source>
        <dbReference type="SAM" id="SignalP"/>
    </source>
</evidence>
<feature type="chain" id="PRO_5034761983" evidence="1">
    <location>
        <begin position="20"/>
        <end position="88"/>
    </location>
</feature>
<feature type="signal peptide" evidence="1">
    <location>
        <begin position="1"/>
        <end position="19"/>
    </location>
</feature>
<keyword evidence="3" id="KW-1185">Reference proteome</keyword>
<dbReference type="Proteomes" id="UP000694565">
    <property type="component" value="Unplaced"/>
</dbReference>
<accession>A0A8C2X699</accession>
<dbReference type="AlphaFoldDB" id="A0A8C2X699"/>
<reference evidence="2" key="2">
    <citation type="submission" date="2025-09" db="UniProtKB">
        <authorList>
            <consortium name="Ensembl"/>
        </authorList>
    </citation>
    <scope>IDENTIFICATION</scope>
</reference>
<dbReference type="InterPro" id="IPR045860">
    <property type="entry name" value="Snake_toxin-like_sf"/>
</dbReference>